<comment type="similarity">
    <text evidence="1">Belongs to the short-chain dehydrogenases/reductases (SDR) family.</text>
</comment>
<dbReference type="AlphaFoldDB" id="A0A1H3LMC0"/>
<dbReference type="Gene3D" id="3.40.50.720">
    <property type="entry name" value="NAD(P)-binding Rossmann-like Domain"/>
    <property type="match status" value="1"/>
</dbReference>
<proteinExistence type="inferred from homology"/>
<protein>
    <submittedName>
        <fullName evidence="3">Short-chain dehydrogenase</fullName>
    </submittedName>
</protein>
<keyword evidence="4" id="KW-1185">Reference proteome</keyword>
<dbReference type="Proteomes" id="UP000198891">
    <property type="component" value="Unassembled WGS sequence"/>
</dbReference>
<dbReference type="RefSeq" id="WP_092549694.1">
    <property type="nucleotide sequence ID" value="NZ_FNPZ01000001.1"/>
</dbReference>
<dbReference type="Pfam" id="PF00106">
    <property type="entry name" value="adh_short"/>
    <property type="match status" value="1"/>
</dbReference>
<accession>A0A1H3LMC0</accession>
<evidence type="ECO:0000256" key="2">
    <source>
        <dbReference type="ARBA" id="ARBA00023002"/>
    </source>
</evidence>
<organism evidence="3 4">
    <name type="scientific">Herbiconiux ginsengi</name>
    <dbReference type="NCBI Taxonomy" id="381665"/>
    <lineage>
        <taxon>Bacteria</taxon>
        <taxon>Bacillati</taxon>
        <taxon>Actinomycetota</taxon>
        <taxon>Actinomycetes</taxon>
        <taxon>Micrococcales</taxon>
        <taxon>Microbacteriaceae</taxon>
        <taxon>Herbiconiux</taxon>
    </lineage>
</organism>
<dbReference type="PRINTS" id="PR00081">
    <property type="entry name" value="GDHRDH"/>
</dbReference>
<reference evidence="3 4" key="1">
    <citation type="submission" date="2016-10" db="EMBL/GenBank/DDBJ databases">
        <authorList>
            <person name="de Groot N.N."/>
        </authorList>
    </citation>
    <scope>NUCLEOTIDE SEQUENCE [LARGE SCALE GENOMIC DNA]</scope>
    <source>
        <strain evidence="3 4">CGMCC 4.3491</strain>
    </source>
</reference>
<gene>
    <name evidence="3" type="ORF">SAMN05216554_1041</name>
</gene>
<dbReference type="InterPro" id="IPR002347">
    <property type="entry name" value="SDR_fam"/>
</dbReference>
<evidence type="ECO:0000313" key="3">
    <source>
        <dbReference type="EMBL" id="SDY65450.1"/>
    </source>
</evidence>
<dbReference type="InterPro" id="IPR036291">
    <property type="entry name" value="NAD(P)-bd_dom_sf"/>
</dbReference>
<keyword evidence="2" id="KW-0560">Oxidoreductase</keyword>
<dbReference type="GO" id="GO:0016491">
    <property type="term" value="F:oxidoreductase activity"/>
    <property type="evidence" value="ECO:0007669"/>
    <property type="project" value="UniProtKB-KW"/>
</dbReference>
<evidence type="ECO:0000313" key="4">
    <source>
        <dbReference type="Proteomes" id="UP000198891"/>
    </source>
</evidence>
<dbReference type="PANTHER" id="PTHR24320:SF274">
    <property type="entry name" value="CHAIN DEHYDROGENASE, PUTATIVE (AFU_ORTHOLOGUE AFUA_4G00440)-RELATED"/>
    <property type="match status" value="1"/>
</dbReference>
<evidence type="ECO:0000256" key="1">
    <source>
        <dbReference type="ARBA" id="ARBA00006484"/>
    </source>
</evidence>
<dbReference type="PANTHER" id="PTHR24320">
    <property type="entry name" value="RETINOL DEHYDROGENASE"/>
    <property type="match status" value="1"/>
</dbReference>
<name>A0A1H3LMC0_9MICO</name>
<dbReference type="SUPFAM" id="SSF51735">
    <property type="entry name" value="NAD(P)-binding Rossmann-fold domains"/>
    <property type="match status" value="1"/>
</dbReference>
<dbReference type="EMBL" id="FNPZ01000001">
    <property type="protein sequence ID" value="SDY65450.1"/>
    <property type="molecule type" value="Genomic_DNA"/>
</dbReference>
<sequence>MAHILVTGSTDGLGRASAESLLAQGHTVTLHARSRARAAAVSPLLERGAGLIVADLSNRNEVVEAVDQMNAGASLDAVIHNAGVISGAAVLPVNVVAPYLFTALLRTPTRHVYLSSSMHRGGRADLTGLDWTSGRATASYSDSKLLVTTLAAAIADRWAPNVVANSVDPGWVPTKMGGASAPDDFDLGHRTQDILATDAKSAISGGYWHHGRQERAAAAVTDPAFQAALLTALAITTNVELPHR</sequence>
<dbReference type="STRING" id="381665.SAMN05216554_1041"/>
<dbReference type="OrthoDB" id="9785826at2"/>